<sequence length="461" mass="48915">MSHVAVFDIGKTNAKLSAVGADGQLALTLGTPNRTRPGPPYSHHALDEMEAWLCQSLAELHRRHPIEAIVLSGHGSGGVLVDADGPTMPMIDYETTTPPDVDARYQELVGSFVERGSSIMLGAAHLARQLLWLETGWPEQVAGARYFLPLPQYWAWRLSGVAATEVTSLAAQSHLWNVTERRFASIVGACGWTRLMPPLTPAWTTLGPLTEEMATRIGLPHRTRVLCGIHDSSANLYRYQAAGLADMTVVSTGTWLVAINDRPDVTALAEQAGLSWNSDVRGQPLAGVLTMAGREYGILTGNAPPVALELGDVAELVAAGTMALPSFGADDGFFPGSAGKGMIAGPAPTTPASRQALAVLHMALLTDTALNQLPPTAKIILDGSFVREPLFPALVAALRREPVFVSADRYGTATGAALLASHAGRVAPAPITLARAEPASIAGLDIYHKTWRERVGTRSGR</sequence>
<accession>A0A212S1A3</accession>
<dbReference type="PANTHER" id="PTHR43095:SF5">
    <property type="entry name" value="XYLULOSE KINASE"/>
    <property type="match status" value="1"/>
</dbReference>
<dbReference type="OrthoDB" id="9786272at2"/>
<evidence type="ECO:0000256" key="2">
    <source>
        <dbReference type="ARBA" id="ARBA00022679"/>
    </source>
</evidence>
<organism evidence="6 7">
    <name type="scientific">Arboricoccus pini</name>
    <dbReference type="NCBI Taxonomy" id="1963835"/>
    <lineage>
        <taxon>Bacteria</taxon>
        <taxon>Pseudomonadati</taxon>
        <taxon>Pseudomonadota</taxon>
        <taxon>Alphaproteobacteria</taxon>
        <taxon>Geminicoccales</taxon>
        <taxon>Geminicoccaceae</taxon>
        <taxon>Arboricoccus</taxon>
    </lineage>
</organism>
<dbReference type="InterPro" id="IPR049382">
    <property type="entry name" value="FGGY_C_2"/>
</dbReference>
<evidence type="ECO:0000313" key="7">
    <source>
        <dbReference type="Proteomes" id="UP000197065"/>
    </source>
</evidence>
<dbReference type="GO" id="GO:0016301">
    <property type="term" value="F:kinase activity"/>
    <property type="evidence" value="ECO:0007669"/>
    <property type="project" value="UniProtKB-KW"/>
</dbReference>
<evidence type="ECO:0000256" key="1">
    <source>
        <dbReference type="ARBA" id="ARBA00009156"/>
    </source>
</evidence>
<dbReference type="InterPro" id="IPR050406">
    <property type="entry name" value="FGGY_Carb_Kinase"/>
</dbReference>
<dbReference type="Pfam" id="PF21546">
    <property type="entry name" value="FGGY_C_2"/>
    <property type="match status" value="1"/>
</dbReference>
<dbReference type="CDD" id="cd07772">
    <property type="entry name" value="ASKHA_NBD_FGGY_NaCK-like"/>
    <property type="match status" value="1"/>
</dbReference>
<evidence type="ECO:0000259" key="4">
    <source>
        <dbReference type="Pfam" id="PF00370"/>
    </source>
</evidence>
<protein>
    <submittedName>
        <fullName evidence="6">Sugar (Pentulose or hexulose) kinase</fullName>
    </submittedName>
</protein>
<feature type="domain" description="Carbohydrate kinase FGGY C-terminal" evidence="5">
    <location>
        <begin position="246"/>
        <end position="422"/>
    </location>
</feature>
<dbReference type="Gene3D" id="3.30.420.40">
    <property type="match status" value="2"/>
</dbReference>
<keyword evidence="3 6" id="KW-0418">Kinase</keyword>
<name>A0A212S1A3_9PROT</name>
<dbReference type="RefSeq" id="WP_088562956.1">
    <property type="nucleotide sequence ID" value="NZ_FYEH01000019.1"/>
</dbReference>
<dbReference type="Proteomes" id="UP000197065">
    <property type="component" value="Unassembled WGS sequence"/>
</dbReference>
<keyword evidence="2" id="KW-0808">Transferase</keyword>
<keyword evidence="7" id="KW-1185">Reference proteome</keyword>
<dbReference type="SUPFAM" id="SSF53067">
    <property type="entry name" value="Actin-like ATPase domain"/>
    <property type="match status" value="2"/>
</dbReference>
<comment type="similarity">
    <text evidence="1">Belongs to the FGGY kinase family.</text>
</comment>
<dbReference type="PANTHER" id="PTHR43095">
    <property type="entry name" value="SUGAR KINASE"/>
    <property type="match status" value="1"/>
</dbReference>
<evidence type="ECO:0000313" key="6">
    <source>
        <dbReference type="EMBL" id="SNB78869.1"/>
    </source>
</evidence>
<dbReference type="EMBL" id="FYEH01000019">
    <property type="protein sequence ID" value="SNB78869.1"/>
    <property type="molecule type" value="Genomic_DNA"/>
</dbReference>
<dbReference type="InterPro" id="IPR043129">
    <property type="entry name" value="ATPase_NBD"/>
</dbReference>
<dbReference type="InterPro" id="IPR018484">
    <property type="entry name" value="FGGY_N"/>
</dbReference>
<evidence type="ECO:0000256" key="3">
    <source>
        <dbReference type="ARBA" id="ARBA00022777"/>
    </source>
</evidence>
<proteinExistence type="inferred from homology"/>
<dbReference type="AlphaFoldDB" id="A0A212S1A3"/>
<evidence type="ECO:0000259" key="5">
    <source>
        <dbReference type="Pfam" id="PF21546"/>
    </source>
</evidence>
<reference evidence="6 7" key="1">
    <citation type="submission" date="2017-06" db="EMBL/GenBank/DDBJ databases">
        <authorList>
            <person name="Kim H.J."/>
            <person name="Triplett B.A."/>
        </authorList>
    </citation>
    <scope>NUCLEOTIDE SEQUENCE [LARGE SCALE GENOMIC DNA]</scope>
    <source>
        <strain evidence="6 7">B29T1</strain>
    </source>
</reference>
<dbReference type="GO" id="GO:0005975">
    <property type="term" value="P:carbohydrate metabolic process"/>
    <property type="evidence" value="ECO:0007669"/>
    <property type="project" value="InterPro"/>
</dbReference>
<feature type="domain" description="Carbohydrate kinase FGGY N-terminal" evidence="4">
    <location>
        <begin position="6"/>
        <end position="234"/>
    </location>
</feature>
<dbReference type="Pfam" id="PF00370">
    <property type="entry name" value="FGGY_N"/>
    <property type="match status" value="1"/>
</dbReference>
<gene>
    <name evidence="6" type="ORF">SAMN07250955_11960</name>
</gene>